<dbReference type="Proteomes" id="UP001596044">
    <property type="component" value="Unassembled WGS sequence"/>
</dbReference>
<evidence type="ECO:0000256" key="3">
    <source>
        <dbReference type="ARBA" id="ARBA00022544"/>
    </source>
</evidence>
<feature type="domain" description="Spore germination GerAC-like C-terminal" evidence="8">
    <location>
        <begin position="213"/>
        <end position="382"/>
    </location>
</feature>
<keyword evidence="7" id="KW-0449">Lipoprotein</keyword>
<dbReference type="PROSITE" id="PS51257">
    <property type="entry name" value="PROKAR_LIPOPROTEIN"/>
    <property type="match status" value="1"/>
</dbReference>
<evidence type="ECO:0000256" key="5">
    <source>
        <dbReference type="ARBA" id="ARBA00023136"/>
    </source>
</evidence>
<dbReference type="InterPro" id="IPR046953">
    <property type="entry name" value="Spore_GerAC-like_C"/>
</dbReference>
<evidence type="ECO:0000259" key="9">
    <source>
        <dbReference type="Pfam" id="PF25198"/>
    </source>
</evidence>
<keyword evidence="3" id="KW-0309">Germination</keyword>
<organism evidence="10 11">
    <name type="scientific">Paenibacillus aestuarii</name>
    <dbReference type="NCBI Taxonomy" id="516965"/>
    <lineage>
        <taxon>Bacteria</taxon>
        <taxon>Bacillati</taxon>
        <taxon>Bacillota</taxon>
        <taxon>Bacilli</taxon>
        <taxon>Bacillales</taxon>
        <taxon>Paenibacillaceae</taxon>
        <taxon>Paenibacillus</taxon>
    </lineage>
</organism>
<evidence type="ECO:0000313" key="10">
    <source>
        <dbReference type="EMBL" id="MFC5450295.1"/>
    </source>
</evidence>
<keyword evidence="5" id="KW-0472">Membrane</keyword>
<proteinExistence type="inferred from homology"/>
<gene>
    <name evidence="10" type="ORF">ACFPOG_18760</name>
</gene>
<dbReference type="EMBL" id="JBHSMJ010000025">
    <property type="protein sequence ID" value="MFC5450295.1"/>
    <property type="molecule type" value="Genomic_DNA"/>
</dbReference>
<dbReference type="Pfam" id="PF25198">
    <property type="entry name" value="Spore_GerAC_N"/>
    <property type="match status" value="1"/>
</dbReference>
<dbReference type="RefSeq" id="WP_270885586.1">
    <property type="nucleotide sequence ID" value="NZ_JAQFVF010000089.1"/>
</dbReference>
<comment type="caution">
    <text evidence="10">The sequence shown here is derived from an EMBL/GenBank/DDBJ whole genome shotgun (WGS) entry which is preliminary data.</text>
</comment>
<reference evidence="11" key="1">
    <citation type="journal article" date="2019" name="Int. J. Syst. Evol. Microbiol.">
        <title>The Global Catalogue of Microorganisms (GCM) 10K type strain sequencing project: providing services to taxonomists for standard genome sequencing and annotation.</title>
        <authorList>
            <consortium name="The Broad Institute Genomics Platform"/>
            <consortium name="The Broad Institute Genome Sequencing Center for Infectious Disease"/>
            <person name="Wu L."/>
            <person name="Ma J."/>
        </authorList>
    </citation>
    <scope>NUCLEOTIDE SEQUENCE [LARGE SCALE GENOMIC DNA]</scope>
    <source>
        <strain evidence="11">KACC 11904</strain>
    </source>
</reference>
<evidence type="ECO:0000313" key="11">
    <source>
        <dbReference type="Proteomes" id="UP001596044"/>
    </source>
</evidence>
<evidence type="ECO:0000259" key="8">
    <source>
        <dbReference type="Pfam" id="PF05504"/>
    </source>
</evidence>
<dbReference type="PANTHER" id="PTHR35789">
    <property type="entry name" value="SPORE GERMINATION PROTEIN B3"/>
    <property type="match status" value="1"/>
</dbReference>
<evidence type="ECO:0000256" key="2">
    <source>
        <dbReference type="ARBA" id="ARBA00007886"/>
    </source>
</evidence>
<evidence type="ECO:0000256" key="4">
    <source>
        <dbReference type="ARBA" id="ARBA00022729"/>
    </source>
</evidence>
<keyword evidence="4" id="KW-0732">Signal</keyword>
<dbReference type="PANTHER" id="PTHR35789:SF1">
    <property type="entry name" value="SPORE GERMINATION PROTEIN B3"/>
    <property type="match status" value="1"/>
</dbReference>
<evidence type="ECO:0000256" key="1">
    <source>
        <dbReference type="ARBA" id="ARBA00004635"/>
    </source>
</evidence>
<dbReference type="Pfam" id="PF05504">
    <property type="entry name" value="Spore_GerAC"/>
    <property type="match status" value="1"/>
</dbReference>
<accession>A0ABW0KAC4</accession>
<comment type="similarity">
    <text evidence="2">Belongs to the GerABKC lipoprotein family.</text>
</comment>
<keyword evidence="11" id="KW-1185">Reference proteome</keyword>
<dbReference type="InterPro" id="IPR057336">
    <property type="entry name" value="GerAC_N"/>
</dbReference>
<keyword evidence="6" id="KW-0564">Palmitate</keyword>
<feature type="domain" description="Spore germination protein N-terminal" evidence="9">
    <location>
        <begin position="24"/>
        <end position="204"/>
    </location>
</feature>
<evidence type="ECO:0000256" key="6">
    <source>
        <dbReference type="ARBA" id="ARBA00023139"/>
    </source>
</evidence>
<comment type="subcellular location">
    <subcellularLocation>
        <location evidence="1">Membrane</location>
        <topology evidence="1">Lipid-anchor</topology>
    </subcellularLocation>
</comment>
<dbReference type="NCBIfam" id="TIGR02887">
    <property type="entry name" value="spore_ger_x_C"/>
    <property type="match status" value="1"/>
</dbReference>
<evidence type="ECO:0000256" key="7">
    <source>
        <dbReference type="ARBA" id="ARBA00023288"/>
    </source>
</evidence>
<dbReference type="InterPro" id="IPR038501">
    <property type="entry name" value="Spore_GerAC_C_sf"/>
</dbReference>
<dbReference type="Gene3D" id="3.30.300.210">
    <property type="entry name" value="Nutrient germinant receptor protein C, domain 3"/>
    <property type="match status" value="1"/>
</dbReference>
<sequence length="390" mass="43743">MRPKVFFRIVTILSCLMLTTSCWDRVEIDQRGFVVGVAIDPDEHAKNSQKGTYQFVVPAGLKQNSRGASDSSQKAFFNLTSSEQSMSSLAGKIANLTSRSPYFEHLKLVIISNEVARSGSHMADILDFFLRNNEMRRGVQILISEGNAADMLKINANIEPMPVDYINSIAKNNMKTNFMLPQSRIGDVHEYLVKHRSFAIQKIKIENGSVNLQGAAIFDGHSKNFIGFLSGAETQGLNFITGDIKGGIVEAVINGSSVDYLIKQYKRKISLENTDPNHLKFHIQLLSEGTLDKSKANLDPLDATVSHNFEEKFQKEMVTAAMKTVKKLQQTYKKDALGLGAYLYQNHYQIWKKVQDNWEQGQNLFSQAEVDIEATAILRRVGNINEISKE</sequence>
<dbReference type="InterPro" id="IPR008844">
    <property type="entry name" value="Spore_GerAC-like"/>
</dbReference>
<name>A0ABW0KAC4_9BACL</name>
<protein>
    <submittedName>
        <fullName evidence="10">Ger(X)C family spore germination protein</fullName>
    </submittedName>
</protein>